<dbReference type="AlphaFoldDB" id="A0A081N7T1"/>
<evidence type="ECO:0008006" key="3">
    <source>
        <dbReference type="Google" id="ProtNLM"/>
    </source>
</evidence>
<dbReference type="Proteomes" id="UP000028006">
    <property type="component" value="Unassembled WGS sequence"/>
</dbReference>
<dbReference type="Gene3D" id="2.40.10.180">
    <property type="entry name" value="Phage tail proteins"/>
    <property type="match status" value="1"/>
</dbReference>
<dbReference type="InterPro" id="IPR053734">
    <property type="entry name" value="Phage_Head-Tail_Connect_sf"/>
</dbReference>
<evidence type="ECO:0000313" key="2">
    <source>
        <dbReference type="Proteomes" id="UP000028006"/>
    </source>
</evidence>
<dbReference type="EMBL" id="JOKG01000002">
    <property type="protein sequence ID" value="KEQ14504.1"/>
    <property type="molecule type" value="Genomic_DNA"/>
</dbReference>
<name>A0A081N7T1_9GAMM</name>
<keyword evidence="2" id="KW-1185">Reference proteome</keyword>
<organism evidence="1 2">
    <name type="scientific">Endozoicomonas montiporae</name>
    <dbReference type="NCBI Taxonomy" id="1027273"/>
    <lineage>
        <taxon>Bacteria</taxon>
        <taxon>Pseudomonadati</taxon>
        <taxon>Pseudomonadota</taxon>
        <taxon>Gammaproteobacteria</taxon>
        <taxon>Oceanospirillales</taxon>
        <taxon>Endozoicomonadaceae</taxon>
        <taxon>Endozoicomonas</taxon>
    </lineage>
</organism>
<gene>
    <name evidence="1" type="ORF">GZ77_09135</name>
</gene>
<protein>
    <recommendedName>
        <fullName evidence="3">Phage protein</fullName>
    </recommendedName>
</protein>
<evidence type="ECO:0000313" key="1">
    <source>
        <dbReference type="EMBL" id="KEQ14504.1"/>
    </source>
</evidence>
<dbReference type="InterPro" id="IPR008018">
    <property type="entry name" value="Phage_tail_attach_FII"/>
</dbReference>
<reference evidence="1 2" key="1">
    <citation type="submission" date="2014-06" db="EMBL/GenBank/DDBJ databases">
        <title>Whole Genome Sequences of Three Symbiotic Endozoicomonas Bacteria.</title>
        <authorList>
            <person name="Neave M.J."/>
            <person name="Apprill A."/>
            <person name="Voolstra C.R."/>
        </authorList>
    </citation>
    <scope>NUCLEOTIDE SEQUENCE [LARGE SCALE GENOMIC DNA]</scope>
    <source>
        <strain evidence="1 2">LMG 24815</strain>
    </source>
</reference>
<accession>A0A081N7T1</accession>
<proteinExistence type="predicted"/>
<dbReference type="SUPFAM" id="SSF69279">
    <property type="entry name" value="Phage tail proteins"/>
    <property type="match status" value="1"/>
</dbReference>
<dbReference type="Pfam" id="PF05354">
    <property type="entry name" value="Phage_attach"/>
    <property type="match status" value="1"/>
</dbReference>
<comment type="caution">
    <text evidence="1">The sequence shown here is derived from an EMBL/GenBank/DDBJ whole genome shotgun (WGS) entry which is preliminary data.</text>
</comment>
<sequence length="108" mass="11615">MPNWDRMADRANRRSVKTFSTPVQLPDGQVIGGVFDIPTEEGQLAKLELDYSVPVITVLDGDAALINDSDTLVIKGKEFTAGKQLPDGTGITVILLADTQSSEAGNWL</sequence>
<dbReference type="GO" id="GO:0019068">
    <property type="term" value="P:virion assembly"/>
    <property type="evidence" value="ECO:0007669"/>
    <property type="project" value="InterPro"/>
</dbReference>
<dbReference type="RefSeq" id="WP_034874407.1">
    <property type="nucleotide sequence ID" value="NZ_JOKG01000002.1"/>
</dbReference>